<evidence type="ECO:0000313" key="2">
    <source>
        <dbReference type="Proteomes" id="UP000314294"/>
    </source>
</evidence>
<accession>A0A4Z2EX21</accession>
<name>A0A4Z2EX21_9TELE</name>
<gene>
    <name evidence="1" type="ORF">EYF80_056422</name>
</gene>
<proteinExistence type="predicted"/>
<dbReference type="AlphaFoldDB" id="A0A4Z2EX21"/>
<keyword evidence="2" id="KW-1185">Reference proteome</keyword>
<evidence type="ECO:0000313" key="1">
    <source>
        <dbReference type="EMBL" id="TNN33415.1"/>
    </source>
</evidence>
<organism evidence="1 2">
    <name type="scientific">Liparis tanakae</name>
    <name type="common">Tanaka's snailfish</name>
    <dbReference type="NCBI Taxonomy" id="230148"/>
    <lineage>
        <taxon>Eukaryota</taxon>
        <taxon>Metazoa</taxon>
        <taxon>Chordata</taxon>
        <taxon>Craniata</taxon>
        <taxon>Vertebrata</taxon>
        <taxon>Euteleostomi</taxon>
        <taxon>Actinopterygii</taxon>
        <taxon>Neopterygii</taxon>
        <taxon>Teleostei</taxon>
        <taxon>Neoteleostei</taxon>
        <taxon>Acanthomorphata</taxon>
        <taxon>Eupercaria</taxon>
        <taxon>Perciformes</taxon>
        <taxon>Cottioidei</taxon>
        <taxon>Cottales</taxon>
        <taxon>Liparidae</taxon>
        <taxon>Liparis</taxon>
    </lineage>
</organism>
<protein>
    <submittedName>
        <fullName evidence="1">Uncharacterized protein</fullName>
    </submittedName>
</protein>
<comment type="caution">
    <text evidence="1">The sequence shown here is derived from an EMBL/GenBank/DDBJ whole genome shotgun (WGS) entry which is preliminary data.</text>
</comment>
<reference evidence="1 2" key="1">
    <citation type="submission" date="2019-03" db="EMBL/GenBank/DDBJ databases">
        <title>First draft genome of Liparis tanakae, snailfish: a comprehensive survey of snailfish specific genes.</title>
        <authorList>
            <person name="Kim W."/>
            <person name="Song I."/>
            <person name="Jeong J.-H."/>
            <person name="Kim D."/>
            <person name="Kim S."/>
            <person name="Ryu S."/>
            <person name="Song J.Y."/>
            <person name="Lee S.K."/>
        </authorList>
    </citation>
    <scope>NUCLEOTIDE SEQUENCE [LARGE SCALE GENOMIC DNA]</scope>
    <source>
        <tissue evidence="1">Muscle</tissue>
    </source>
</reference>
<dbReference type="Proteomes" id="UP000314294">
    <property type="component" value="Unassembled WGS sequence"/>
</dbReference>
<sequence>MLAELDSDDWVWEKTLETFPLLQHQKVQKECPVIVKRAHVHVSTFTPGGAGRAPGSASAAPS</sequence>
<dbReference type="EMBL" id="SRLO01002250">
    <property type="protein sequence ID" value="TNN33415.1"/>
    <property type="molecule type" value="Genomic_DNA"/>
</dbReference>